<proteinExistence type="predicted"/>
<feature type="signal peptide" evidence="2">
    <location>
        <begin position="1"/>
        <end position="29"/>
    </location>
</feature>
<dbReference type="EMBL" id="CAICTM010000920">
    <property type="protein sequence ID" value="CAB9518310.1"/>
    <property type="molecule type" value="Genomic_DNA"/>
</dbReference>
<keyword evidence="4" id="KW-1185">Reference proteome</keyword>
<accession>A0A9N8EDA9</accession>
<dbReference type="AlphaFoldDB" id="A0A9N8EDA9"/>
<evidence type="ECO:0000313" key="3">
    <source>
        <dbReference type="EMBL" id="CAB9518310.1"/>
    </source>
</evidence>
<gene>
    <name evidence="3" type="ORF">SEMRO_922_G220640.1</name>
</gene>
<dbReference type="Pfam" id="PF12527">
    <property type="entry name" value="DUF3727"/>
    <property type="match status" value="1"/>
</dbReference>
<comment type="caution">
    <text evidence="3">The sequence shown here is derived from an EMBL/GenBank/DDBJ whole genome shotgun (WGS) entry which is preliminary data.</text>
</comment>
<organism evidence="3 4">
    <name type="scientific">Seminavis robusta</name>
    <dbReference type="NCBI Taxonomy" id="568900"/>
    <lineage>
        <taxon>Eukaryota</taxon>
        <taxon>Sar</taxon>
        <taxon>Stramenopiles</taxon>
        <taxon>Ochrophyta</taxon>
        <taxon>Bacillariophyta</taxon>
        <taxon>Bacillariophyceae</taxon>
        <taxon>Bacillariophycidae</taxon>
        <taxon>Naviculales</taxon>
        <taxon>Naviculaceae</taxon>
        <taxon>Seminavis</taxon>
    </lineage>
</organism>
<sequence length="250" mass="28292">MNLMIRQIATVHVLLFVLVLASLSTELAAFTPLPLQPRRQRLTTTAALALAANSKFRPIPSEQEGIPIPFIDTEDNSFIECYADCIAVVEDVEYTIGVPCDYAVALCYFRDEDQLVPIELDDKLMDDIYPMAESILEEEFADELVLQRTPQTLTLVGELEDDDDEDDDLRGDSDDDDDGEEEVEVLLSFEHDGRQYNLVRMLDPMLLVGKVDPADPECRLLLSQQESDKVMPILEGMFLDFNEERDDVKP</sequence>
<feature type="compositionally biased region" description="Acidic residues" evidence="1">
    <location>
        <begin position="158"/>
        <end position="181"/>
    </location>
</feature>
<feature type="chain" id="PRO_5040186256" evidence="2">
    <location>
        <begin position="30"/>
        <end position="250"/>
    </location>
</feature>
<name>A0A9N8EDA9_9STRA</name>
<keyword evidence="2" id="KW-0732">Signal</keyword>
<protein>
    <submittedName>
        <fullName evidence="3">Uncharacterized protein</fullName>
    </submittedName>
</protein>
<dbReference type="InterPro" id="IPR022203">
    <property type="entry name" value="DUF3727"/>
</dbReference>
<evidence type="ECO:0000313" key="4">
    <source>
        <dbReference type="Proteomes" id="UP001153069"/>
    </source>
</evidence>
<evidence type="ECO:0000256" key="1">
    <source>
        <dbReference type="SAM" id="MobiDB-lite"/>
    </source>
</evidence>
<dbReference type="Proteomes" id="UP001153069">
    <property type="component" value="Unassembled WGS sequence"/>
</dbReference>
<evidence type="ECO:0000256" key="2">
    <source>
        <dbReference type="SAM" id="SignalP"/>
    </source>
</evidence>
<reference evidence="3" key="1">
    <citation type="submission" date="2020-06" db="EMBL/GenBank/DDBJ databases">
        <authorList>
            <consortium name="Plant Systems Biology data submission"/>
        </authorList>
    </citation>
    <scope>NUCLEOTIDE SEQUENCE</scope>
    <source>
        <strain evidence="3">D6</strain>
    </source>
</reference>
<dbReference type="OrthoDB" id="205691at2759"/>
<feature type="region of interest" description="Disordered" evidence="1">
    <location>
        <begin position="156"/>
        <end position="181"/>
    </location>
</feature>